<feature type="region of interest" description="Disordered" evidence="1">
    <location>
        <begin position="16"/>
        <end position="38"/>
    </location>
</feature>
<gene>
    <name evidence="2" type="ORF">CI109_102985</name>
</gene>
<accession>A0AAJ8LIR8</accession>
<dbReference type="EMBL" id="CP144055">
    <property type="protein sequence ID" value="WWD18532.1"/>
    <property type="molecule type" value="Genomic_DNA"/>
</dbReference>
<evidence type="ECO:0000313" key="3">
    <source>
        <dbReference type="Proteomes" id="UP000322225"/>
    </source>
</evidence>
<dbReference type="RefSeq" id="XP_065823292.1">
    <property type="nucleotide sequence ID" value="XM_065967220.1"/>
</dbReference>
<dbReference type="InterPro" id="IPR036910">
    <property type="entry name" value="HMG_box_dom_sf"/>
</dbReference>
<protein>
    <recommendedName>
        <fullName evidence="4">HMG box domain-containing protein</fullName>
    </recommendedName>
</protein>
<reference evidence="2" key="1">
    <citation type="submission" date="2017-08" db="EMBL/GenBank/DDBJ databases">
        <authorList>
            <person name="Cuomo C."/>
            <person name="Billmyre B."/>
            <person name="Heitman J."/>
        </authorList>
    </citation>
    <scope>NUCLEOTIDE SEQUENCE</scope>
    <source>
        <strain evidence="2">CBS 12478</strain>
    </source>
</reference>
<dbReference type="Proteomes" id="UP000322225">
    <property type="component" value="Chromosome 5"/>
</dbReference>
<sequence length="136" mass="14643">MPPKKIGICISTLSSRETNQPPYVDPGASKSSKADVTSPSLPSLLLYFSCSSLLPSSHSCLLTSLAHPHPAATDSKATGKKKGTGKPSAYNEYMKVQLAKLKADNEKSGKTNDHKDNFKKVAESWKTAPENPKNKK</sequence>
<dbReference type="AlphaFoldDB" id="A0AAJ8LIR8"/>
<reference evidence="2" key="2">
    <citation type="submission" date="2024-01" db="EMBL/GenBank/DDBJ databases">
        <title>Comparative genomics of Cryptococcus and Kwoniella reveals pathogenesis evolution and contrasting modes of karyotype evolution via chromosome fusion or intercentromeric recombination.</title>
        <authorList>
            <person name="Coelho M.A."/>
            <person name="David-Palma M."/>
            <person name="Shea T."/>
            <person name="Bowers K."/>
            <person name="McGinley-Smith S."/>
            <person name="Mohammad A.W."/>
            <person name="Gnirke A."/>
            <person name="Yurkov A.M."/>
            <person name="Nowrousian M."/>
            <person name="Sun S."/>
            <person name="Cuomo C.A."/>
            <person name="Heitman J."/>
        </authorList>
    </citation>
    <scope>NUCLEOTIDE SEQUENCE</scope>
    <source>
        <strain evidence="2">CBS 12478</strain>
    </source>
</reference>
<feature type="region of interest" description="Disordered" evidence="1">
    <location>
        <begin position="69"/>
        <end position="136"/>
    </location>
</feature>
<feature type="compositionally biased region" description="Basic and acidic residues" evidence="1">
    <location>
        <begin position="101"/>
        <end position="123"/>
    </location>
</feature>
<dbReference type="GeneID" id="90829947"/>
<evidence type="ECO:0000256" key="1">
    <source>
        <dbReference type="SAM" id="MobiDB-lite"/>
    </source>
</evidence>
<keyword evidence="3" id="KW-1185">Reference proteome</keyword>
<organism evidence="2 3">
    <name type="scientific">Kwoniella shandongensis</name>
    <dbReference type="NCBI Taxonomy" id="1734106"/>
    <lineage>
        <taxon>Eukaryota</taxon>
        <taxon>Fungi</taxon>
        <taxon>Dikarya</taxon>
        <taxon>Basidiomycota</taxon>
        <taxon>Agaricomycotina</taxon>
        <taxon>Tremellomycetes</taxon>
        <taxon>Tremellales</taxon>
        <taxon>Cryptococcaceae</taxon>
        <taxon>Kwoniella</taxon>
    </lineage>
</organism>
<proteinExistence type="predicted"/>
<dbReference type="SUPFAM" id="SSF47095">
    <property type="entry name" value="HMG-box"/>
    <property type="match status" value="1"/>
</dbReference>
<evidence type="ECO:0000313" key="2">
    <source>
        <dbReference type="EMBL" id="WWD18532.1"/>
    </source>
</evidence>
<evidence type="ECO:0008006" key="4">
    <source>
        <dbReference type="Google" id="ProtNLM"/>
    </source>
</evidence>
<dbReference type="KEGG" id="ksn:90829947"/>
<name>A0AAJ8LIR8_9TREE</name>